<sequence length="176" mass="20465">MLETFPDHKYEYVHGDIRMMTGGTLAHAQIGQNIGALLWFALRGSDCRVYNSDAVVKLANDLCYCPDASISCDPADWTRKVMESPTVVVEVMSQYTQKTDQTEKLEAYKFFPTILEILLVDFRRRYVEHYHRVNMHQWENYVYVNDDDKVHLSSIDVVLAVSDIYLEAYLELEEEP</sequence>
<accession>A0A402ABU1</accession>
<protein>
    <recommendedName>
        <fullName evidence="1">Putative restriction endonuclease domain-containing protein</fullName>
    </recommendedName>
</protein>
<dbReference type="SUPFAM" id="SSF52980">
    <property type="entry name" value="Restriction endonuclease-like"/>
    <property type="match status" value="1"/>
</dbReference>
<dbReference type="InterPro" id="IPR008538">
    <property type="entry name" value="Uma2"/>
</dbReference>
<dbReference type="Gene3D" id="3.90.1570.10">
    <property type="entry name" value="tt1808, chain A"/>
    <property type="match status" value="1"/>
</dbReference>
<organism evidence="2 3">
    <name type="scientific">Dictyobacter kobayashii</name>
    <dbReference type="NCBI Taxonomy" id="2014872"/>
    <lineage>
        <taxon>Bacteria</taxon>
        <taxon>Bacillati</taxon>
        <taxon>Chloroflexota</taxon>
        <taxon>Ktedonobacteria</taxon>
        <taxon>Ktedonobacterales</taxon>
        <taxon>Dictyobacteraceae</taxon>
        <taxon>Dictyobacter</taxon>
    </lineage>
</organism>
<dbReference type="PANTHER" id="PTHR36558:SF1">
    <property type="entry name" value="RESTRICTION ENDONUCLEASE DOMAIN-CONTAINING PROTEIN-RELATED"/>
    <property type="match status" value="1"/>
</dbReference>
<dbReference type="InterPro" id="IPR012296">
    <property type="entry name" value="Nuclease_put_TT1808"/>
</dbReference>
<dbReference type="PANTHER" id="PTHR36558">
    <property type="entry name" value="GLR1098 PROTEIN"/>
    <property type="match status" value="1"/>
</dbReference>
<dbReference type="CDD" id="cd06260">
    <property type="entry name" value="DUF820-like"/>
    <property type="match status" value="1"/>
</dbReference>
<feature type="domain" description="Putative restriction endonuclease" evidence="1">
    <location>
        <begin position="5"/>
        <end position="153"/>
    </location>
</feature>
<dbReference type="InterPro" id="IPR011335">
    <property type="entry name" value="Restrct_endonuc-II-like"/>
</dbReference>
<dbReference type="AlphaFoldDB" id="A0A402ABU1"/>
<dbReference type="Proteomes" id="UP000287188">
    <property type="component" value="Unassembled WGS sequence"/>
</dbReference>
<dbReference type="Pfam" id="PF05685">
    <property type="entry name" value="Uma2"/>
    <property type="match status" value="1"/>
</dbReference>
<reference evidence="3" key="1">
    <citation type="submission" date="2018-12" db="EMBL/GenBank/DDBJ databases">
        <title>Tengunoibacter tsumagoiensis gen. nov., sp. nov., Dictyobacter kobayashii sp. nov., D. alpinus sp. nov., and D. joshuensis sp. nov. and description of Dictyobacteraceae fam. nov. within the order Ktedonobacterales isolated from Tengu-no-mugimeshi.</title>
        <authorList>
            <person name="Wang C.M."/>
            <person name="Zheng Y."/>
            <person name="Sakai Y."/>
            <person name="Toyoda A."/>
            <person name="Minakuchi Y."/>
            <person name="Abe K."/>
            <person name="Yokota A."/>
            <person name="Yabe S."/>
        </authorList>
    </citation>
    <scope>NUCLEOTIDE SEQUENCE [LARGE SCALE GENOMIC DNA]</scope>
    <source>
        <strain evidence="3">Uno11</strain>
    </source>
</reference>
<dbReference type="OrthoDB" id="151907at2"/>
<evidence type="ECO:0000313" key="3">
    <source>
        <dbReference type="Proteomes" id="UP000287188"/>
    </source>
</evidence>
<keyword evidence="3" id="KW-1185">Reference proteome</keyword>
<gene>
    <name evidence="2" type="ORF">KDK_03480</name>
</gene>
<proteinExistence type="predicted"/>
<comment type="caution">
    <text evidence="2">The sequence shown here is derived from an EMBL/GenBank/DDBJ whole genome shotgun (WGS) entry which is preliminary data.</text>
</comment>
<evidence type="ECO:0000313" key="2">
    <source>
        <dbReference type="EMBL" id="GCE16548.1"/>
    </source>
</evidence>
<dbReference type="EMBL" id="BIFS01000001">
    <property type="protein sequence ID" value="GCE16548.1"/>
    <property type="molecule type" value="Genomic_DNA"/>
</dbReference>
<name>A0A402ABU1_9CHLR</name>
<evidence type="ECO:0000259" key="1">
    <source>
        <dbReference type="Pfam" id="PF05685"/>
    </source>
</evidence>